<evidence type="ECO:0000313" key="2">
    <source>
        <dbReference type="Proteomes" id="UP001597544"/>
    </source>
</evidence>
<evidence type="ECO:0008006" key="3">
    <source>
        <dbReference type="Google" id="ProtNLM"/>
    </source>
</evidence>
<gene>
    <name evidence="1" type="ORF">ACFSRY_19165</name>
</gene>
<name>A0ABW5IQY6_9BACT</name>
<dbReference type="EMBL" id="JBHULU010000034">
    <property type="protein sequence ID" value="MFD2516001.1"/>
    <property type="molecule type" value="Genomic_DNA"/>
</dbReference>
<reference evidence="2" key="1">
    <citation type="journal article" date="2019" name="Int. J. Syst. Evol. Microbiol.">
        <title>The Global Catalogue of Microorganisms (GCM) 10K type strain sequencing project: providing services to taxonomists for standard genome sequencing and annotation.</title>
        <authorList>
            <consortium name="The Broad Institute Genomics Platform"/>
            <consortium name="The Broad Institute Genome Sequencing Center for Infectious Disease"/>
            <person name="Wu L."/>
            <person name="Ma J."/>
        </authorList>
    </citation>
    <scope>NUCLEOTIDE SEQUENCE [LARGE SCALE GENOMIC DNA]</scope>
    <source>
        <strain evidence="2">KCTC 42498</strain>
    </source>
</reference>
<organism evidence="1 2">
    <name type="scientific">Pontibacter locisalis</name>
    <dbReference type="NCBI Taxonomy" id="1719035"/>
    <lineage>
        <taxon>Bacteria</taxon>
        <taxon>Pseudomonadati</taxon>
        <taxon>Bacteroidota</taxon>
        <taxon>Cytophagia</taxon>
        <taxon>Cytophagales</taxon>
        <taxon>Hymenobacteraceae</taxon>
        <taxon>Pontibacter</taxon>
    </lineage>
</organism>
<accession>A0ABW5IQY6</accession>
<dbReference type="PROSITE" id="PS51257">
    <property type="entry name" value="PROKAR_LIPOPROTEIN"/>
    <property type="match status" value="1"/>
</dbReference>
<dbReference type="RefSeq" id="WP_377511941.1">
    <property type="nucleotide sequence ID" value="NZ_JBHULU010000034.1"/>
</dbReference>
<comment type="caution">
    <text evidence="1">The sequence shown here is derived from an EMBL/GenBank/DDBJ whole genome shotgun (WGS) entry which is preliminary data.</text>
</comment>
<sequence length="256" mass="29217">MKTILQLIILTSIFYSCSTPSEVEKGGINFTYSDMISKAVADSISTYFVSTKQNESMKWVGLEKVNSVKIDSAYYSYLLYLNVSDLDTVLKDKMRKARYQAFAKFLSEDVLDSTRVHVFLTDDSFEVKEGLPYDPKAFVVIDTYYTYTKGKAVVHVTGGFERVVPRGLYDEFYINKPEMFKSADTLHIEIGKKKDNTEVNILIDPKEVDVNALLKQFDKSDPLIYDVLFSYQPTYFNIVDKGIKENLKVIAHGISN</sequence>
<evidence type="ECO:0000313" key="1">
    <source>
        <dbReference type="EMBL" id="MFD2516001.1"/>
    </source>
</evidence>
<dbReference type="Proteomes" id="UP001597544">
    <property type="component" value="Unassembled WGS sequence"/>
</dbReference>
<keyword evidence="2" id="KW-1185">Reference proteome</keyword>
<proteinExistence type="predicted"/>
<protein>
    <recommendedName>
        <fullName evidence="3">DUF4296 domain-containing protein</fullName>
    </recommendedName>
</protein>